<keyword evidence="2" id="KW-0479">Metal-binding</keyword>
<keyword evidence="6" id="KW-0804">Transcription</keyword>
<evidence type="ECO:0000256" key="6">
    <source>
        <dbReference type="ARBA" id="ARBA00023163"/>
    </source>
</evidence>
<name>A0A7N0UG04_KALFE</name>
<dbReference type="SUPFAM" id="SSF57667">
    <property type="entry name" value="beta-beta-alpha zinc fingers"/>
    <property type="match status" value="1"/>
</dbReference>
<dbReference type="Gene3D" id="3.30.160.60">
    <property type="entry name" value="Classic Zinc Finger"/>
    <property type="match status" value="1"/>
</dbReference>
<comment type="subcellular location">
    <subcellularLocation>
        <location evidence="1">Nucleus</location>
    </subcellularLocation>
</comment>
<dbReference type="GO" id="GO:0005634">
    <property type="term" value="C:nucleus"/>
    <property type="evidence" value="ECO:0007669"/>
    <property type="project" value="UniProtKB-SubCell"/>
</dbReference>
<proteinExistence type="predicted"/>
<dbReference type="PROSITE" id="PS00028">
    <property type="entry name" value="ZINC_FINGER_C2H2_1"/>
    <property type="match status" value="1"/>
</dbReference>
<keyword evidence="4" id="KW-0862">Zinc</keyword>
<dbReference type="GO" id="GO:0008270">
    <property type="term" value="F:zinc ion binding"/>
    <property type="evidence" value="ECO:0007669"/>
    <property type="project" value="UniProtKB-KW"/>
</dbReference>
<organism evidence="11 12">
    <name type="scientific">Kalanchoe fedtschenkoi</name>
    <name type="common">Lavender scallops</name>
    <name type="synonym">South American air plant</name>
    <dbReference type="NCBI Taxonomy" id="63787"/>
    <lineage>
        <taxon>Eukaryota</taxon>
        <taxon>Viridiplantae</taxon>
        <taxon>Streptophyta</taxon>
        <taxon>Embryophyta</taxon>
        <taxon>Tracheophyta</taxon>
        <taxon>Spermatophyta</taxon>
        <taxon>Magnoliopsida</taxon>
        <taxon>eudicotyledons</taxon>
        <taxon>Gunneridae</taxon>
        <taxon>Pentapetalae</taxon>
        <taxon>Saxifragales</taxon>
        <taxon>Crassulaceae</taxon>
        <taxon>Kalanchoe</taxon>
    </lineage>
</organism>
<evidence type="ECO:0000256" key="7">
    <source>
        <dbReference type="ARBA" id="ARBA00023242"/>
    </source>
</evidence>
<dbReference type="PANTHER" id="PTHR45801:SF107">
    <property type="entry name" value="TRANSCRIPTIONAL REGULATOR SUPERMAN-LIKE"/>
    <property type="match status" value="1"/>
</dbReference>
<dbReference type="InterPro" id="IPR013087">
    <property type="entry name" value="Znf_C2H2_type"/>
</dbReference>
<evidence type="ECO:0000313" key="11">
    <source>
        <dbReference type="EnsemblPlants" id="Kaladp0061s0112.1.v1.1.CDS.1"/>
    </source>
</evidence>
<dbReference type="EnsemblPlants" id="Kaladp0061s0112.1.v1.1">
    <property type="protein sequence ID" value="Kaladp0061s0112.1.v1.1.CDS.1"/>
    <property type="gene ID" value="Kaladp0061s0112.v1.1"/>
</dbReference>
<evidence type="ECO:0000256" key="1">
    <source>
        <dbReference type="ARBA" id="ARBA00004123"/>
    </source>
</evidence>
<feature type="region of interest" description="Disordered" evidence="9">
    <location>
        <begin position="181"/>
        <end position="202"/>
    </location>
</feature>
<dbReference type="Pfam" id="PF13912">
    <property type="entry name" value="zf-C2H2_6"/>
    <property type="match status" value="1"/>
</dbReference>
<dbReference type="SMART" id="SM00355">
    <property type="entry name" value="ZnF_C2H2"/>
    <property type="match status" value="1"/>
</dbReference>
<keyword evidence="12" id="KW-1185">Reference proteome</keyword>
<feature type="domain" description="C2H2-type" evidence="10">
    <location>
        <begin position="55"/>
        <end position="82"/>
    </location>
</feature>
<dbReference type="PROSITE" id="PS50157">
    <property type="entry name" value="ZINC_FINGER_C2H2_2"/>
    <property type="match status" value="1"/>
</dbReference>
<dbReference type="Proteomes" id="UP000594263">
    <property type="component" value="Unplaced"/>
</dbReference>
<dbReference type="InterPro" id="IPR036236">
    <property type="entry name" value="Znf_C2H2_sf"/>
</dbReference>
<evidence type="ECO:0000313" key="12">
    <source>
        <dbReference type="Proteomes" id="UP000594263"/>
    </source>
</evidence>
<evidence type="ECO:0000256" key="2">
    <source>
        <dbReference type="ARBA" id="ARBA00022723"/>
    </source>
</evidence>
<protein>
    <recommendedName>
        <fullName evidence="10">C2H2-type domain-containing protein</fullName>
    </recommendedName>
</protein>
<evidence type="ECO:0000256" key="3">
    <source>
        <dbReference type="ARBA" id="ARBA00022771"/>
    </source>
</evidence>
<evidence type="ECO:0000256" key="5">
    <source>
        <dbReference type="ARBA" id="ARBA00023015"/>
    </source>
</evidence>
<dbReference type="AlphaFoldDB" id="A0A7N0UG04"/>
<reference evidence="11" key="1">
    <citation type="submission" date="2021-01" db="UniProtKB">
        <authorList>
            <consortium name="EnsemblPlants"/>
        </authorList>
    </citation>
    <scope>IDENTIFICATION</scope>
</reference>
<dbReference type="Gramene" id="Kaladp0061s0112.1.v1.1">
    <property type="protein sequence ID" value="Kaladp0061s0112.1.v1.1.CDS.1"/>
    <property type="gene ID" value="Kaladp0061s0112.v1.1"/>
</dbReference>
<evidence type="ECO:0000256" key="8">
    <source>
        <dbReference type="PROSITE-ProRule" id="PRU00042"/>
    </source>
</evidence>
<keyword evidence="7" id="KW-0539">Nucleus</keyword>
<evidence type="ECO:0000256" key="9">
    <source>
        <dbReference type="SAM" id="MobiDB-lite"/>
    </source>
</evidence>
<dbReference type="PANTHER" id="PTHR45801">
    <property type="entry name" value="OS07G0101800 PROTEIN"/>
    <property type="match status" value="1"/>
</dbReference>
<evidence type="ECO:0000259" key="10">
    <source>
        <dbReference type="PROSITE" id="PS50157"/>
    </source>
</evidence>
<sequence>MEKVVMRSRCEAVVLSNRDMNRKLKDKLRYKDEGTSNGVVTRDADLLTSWPPRYYTCSFCTRRFKSAQALGGHMNVHRRARAILRSQSMSTLPSPPSSPWLIKTVITPADHPLQDDNHNHLFILPNPNPHWPSNTPHHASVISPSPSYLPIISTTSTARSSTSKHKHPLLAAAANKHAPQGLYSTGERDKKNSVKAEMNGGLRSRTDQDDVVVRLSLCTGLITSSSAADQGIDLELRLGV</sequence>
<accession>A0A7N0UG04</accession>
<dbReference type="InterPro" id="IPR052426">
    <property type="entry name" value="Plant_dev_regulator"/>
</dbReference>
<keyword evidence="5" id="KW-0805">Transcription regulation</keyword>
<keyword evidence="3 8" id="KW-0863">Zinc-finger</keyword>
<evidence type="ECO:0000256" key="4">
    <source>
        <dbReference type="ARBA" id="ARBA00022833"/>
    </source>
</evidence>